<dbReference type="PANTHER" id="PTHR46270:SF2">
    <property type="entry name" value="TIR DOMAIN-CONTAINING PROTEIN"/>
    <property type="match status" value="1"/>
</dbReference>
<dbReference type="OrthoDB" id="1081807at2759"/>
<dbReference type="Gene3D" id="3.40.50.1820">
    <property type="entry name" value="alpha/beta hydrolase"/>
    <property type="match status" value="1"/>
</dbReference>
<dbReference type="InterPro" id="IPR000073">
    <property type="entry name" value="AB_hydrolase_1"/>
</dbReference>
<dbReference type="InterPro" id="IPR016024">
    <property type="entry name" value="ARM-type_fold"/>
</dbReference>
<proteinExistence type="predicted"/>
<comment type="caution">
    <text evidence="3">The sequence shown here is derived from an EMBL/GenBank/DDBJ whole genome shotgun (WGS) entry which is preliminary data.</text>
</comment>
<dbReference type="AlphaFoldDB" id="A0A814YJU9"/>
<dbReference type="SUPFAM" id="SSF52200">
    <property type="entry name" value="Toll/Interleukin receptor TIR domain"/>
    <property type="match status" value="1"/>
</dbReference>
<dbReference type="EMBL" id="CAJNOJ010000166">
    <property type="protein sequence ID" value="CAF1230555.1"/>
    <property type="molecule type" value="Genomic_DNA"/>
</dbReference>
<name>A0A814YJU9_ADIRI</name>
<evidence type="ECO:0000256" key="1">
    <source>
        <dbReference type="SAM" id="MobiDB-lite"/>
    </source>
</evidence>
<gene>
    <name evidence="3" type="ORF">EDS130_LOCUS26908</name>
</gene>
<dbReference type="SUPFAM" id="SSF48371">
    <property type="entry name" value="ARM repeat"/>
    <property type="match status" value="2"/>
</dbReference>
<dbReference type="PANTHER" id="PTHR46270">
    <property type="entry name" value="ARMADILLO-TYPE FOLD-RELATED"/>
    <property type="match status" value="1"/>
</dbReference>
<evidence type="ECO:0000313" key="3">
    <source>
        <dbReference type="EMBL" id="CAF1230555.1"/>
    </source>
</evidence>
<dbReference type="Pfam" id="PF00561">
    <property type="entry name" value="Abhydrolase_1"/>
    <property type="match status" value="1"/>
</dbReference>
<dbReference type="Gene3D" id="3.40.50.10140">
    <property type="entry name" value="Toll/interleukin-1 receptor homology (TIR) domain"/>
    <property type="match status" value="1"/>
</dbReference>
<dbReference type="Pfam" id="PF13676">
    <property type="entry name" value="TIR_2"/>
    <property type="match status" value="1"/>
</dbReference>
<dbReference type="InterPro" id="IPR029058">
    <property type="entry name" value="AB_hydrolase_fold"/>
</dbReference>
<dbReference type="PROSITE" id="PS50104">
    <property type="entry name" value="TIR"/>
    <property type="match status" value="1"/>
</dbReference>
<dbReference type="SUPFAM" id="SSF53474">
    <property type="entry name" value="alpha/beta-Hydrolases"/>
    <property type="match status" value="1"/>
</dbReference>
<evidence type="ECO:0000313" key="4">
    <source>
        <dbReference type="Proteomes" id="UP000663852"/>
    </source>
</evidence>
<dbReference type="GO" id="GO:0007165">
    <property type="term" value="P:signal transduction"/>
    <property type="evidence" value="ECO:0007669"/>
    <property type="project" value="InterPro"/>
</dbReference>
<feature type="region of interest" description="Disordered" evidence="1">
    <location>
        <begin position="672"/>
        <end position="693"/>
    </location>
</feature>
<dbReference type="Gene3D" id="1.25.10.10">
    <property type="entry name" value="Leucine-rich Repeat Variant"/>
    <property type="match status" value="1"/>
</dbReference>
<evidence type="ECO:0000259" key="2">
    <source>
        <dbReference type="PROSITE" id="PS50104"/>
    </source>
</evidence>
<feature type="domain" description="TIR" evidence="2">
    <location>
        <begin position="539"/>
        <end position="661"/>
    </location>
</feature>
<accession>A0A814YJU9</accession>
<reference evidence="3" key="1">
    <citation type="submission" date="2021-02" db="EMBL/GenBank/DDBJ databases">
        <authorList>
            <person name="Nowell W R."/>
        </authorList>
    </citation>
    <scope>NUCLEOTIDE SEQUENCE</scope>
</reference>
<feature type="compositionally biased region" description="Basic and acidic residues" evidence="1">
    <location>
        <begin position="672"/>
        <end position="686"/>
    </location>
</feature>
<sequence length="1060" mass="123057">MIQSTMTTTSLDAHCSTLRAHAADMTVEQLRATFDAFASLLKETNDPESKSAIIEHIISPLINLPYKTNAFAESTLIAHELFLILRDDAIIAQFRQRQTGTHTTHKHTQLVSVLFMNVIHKMNEDNVSEFHHLLFHQPLIDELANCLHEIGTYGQHLTNITLLRSIKSLLLTYKNYLRHTIIGDEYTLLLPILNSVIQCLCSSYAVRMIKTLKHNFTQKLTDPQALFLDTLPFYLQWYFEYEDPENYGRILRVLLNEFTQWFTNCPPQAYITCTQHIGRMIRHLNYFLVRPVESENVHIFSEEFYHDYCKLVAHWSLILSTTLPCFPDEISVKDSTRIIIKNLYNFTLHLNVLNYMKTMPNLIPMLLKVTDIEDDEIQVNAYRCLGKIMTEADIKTMTNPSQIASVYIDFITNTIDDPYQKERFHSLLKSLKNFVQHDQVKTELIELKALPLLVKCVVETQYDPIKVQQISLEMLLALSFNTEACSFLRQNQSFIDHIRALTLNTDPDKSGLQRAAEGLLWKLEEEEKAVAKPSIANLYKYDIMISYSHKDQQICLQIHEQLVKDGFQVWFDRDCLRGSTMVGIANAIENSKHVLICMSNTYKQSVYCHSEAHYAFERGCRLIPIVIEPNYKPDGWLGIIVSGKIYVDFGNVEFHLAYEKLKNEINEQEHHDLIVSPVKPEDKDSTEPTVTYSESSDTSYQSIVALPKCITEWTCDHVKLFFQRNGLSNTFLLLFPHIDGHRLLQLYEMCLSNRESMYQSLKFELNERYHTLLPIADYLSFLHEMKAMTDYIEERFTVISPRFNHKLSCIFHRKTSPYVDDQNREHVVILCHGYLANKNAAFLPELSRGLSDSSVKQFHSVRFDFHGCGESTGREEWDYGGYEDEAKDDLRSIVEYLRSQNNKYFVRALVGHSRAGTTVLLYALYFDDIPLIVNVAGRYRLERGINDRFSKKQLDELDRNGSFVIHTLESGDFRITKQGIERRKNLDIDKIDQIRHARVLNIWGDQDDVMPGDDIYLFNEQLAKTKKTEMVIVPDADHCFKDTEKKLIDIIKPWLQQSIE</sequence>
<dbReference type="InterPro" id="IPR011989">
    <property type="entry name" value="ARM-like"/>
</dbReference>
<protein>
    <recommendedName>
        <fullName evidence="2">TIR domain-containing protein</fullName>
    </recommendedName>
</protein>
<dbReference type="Proteomes" id="UP000663852">
    <property type="component" value="Unassembled WGS sequence"/>
</dbReference>
<organism evidence="3 4">
    <name type="scientific">Adineta ricciae</name>
    <name type="common">Rotifer</name>
    <dbReference type="NCBI Taxonomy" id="249248"/>
    <lineage>
        <taxon>Eukaryota</taxon>
        <taxon>Metazoa</taxon>
        <taxon>Spiralia</taxon>
        <taxon>Gnathifera</taxon>
        <taxon>Rotifera</taxon>
        <taxon>Eurotatoria</taxon>
        <taxon>Bdelloidea</taxon>
        <taxon>Adinetida</taxon>
        <taxon>Adinetidae</taxon>
        <taxon>Adineta</taxon>
    </lineage>
</organism>
<dbReference type="InterPro" id="IPR000157">
    <property type="entry name" value="TIR_dom"/>
</dbReference>
<dbReference type="InterPro" id="IPR035897">
    <property type="entry name" value="Toll_tir_struct_dom_sf"/>
</dbReference>